<dbReference type="Proteomes" id="UP000007752">
    <property type="component" value="Chromosome 3"/>
</dbReference>
<reference evidence="2" key="2">
    <citation type="submission" date="2008-12" db="EMBL/GenBank/DDBJ databases">
        <title>Improved gene annotation of the rice (Oryza sativa) genomes.</title>
        <authorList>
            <person name="Wang J."/>
            <person name="Li R."/>
            <person name="Fan W."/>
            <person name="Huang Q."/>
            <person name="Zhang J."/>
            <person name="Zhou Y."/>
            <person name="Hu Y."/>
            <person name="Zi S."/>
            <person name="Li J."/>
            <person name="Ni P."/>
            <person name="Zheng H."/>
            <person name="Zhang Y."/>
            <person name="Zhao M."/>
            <person name="Hao Q."/>
            <person name="McDermott J."/>
            <person name="Samudrala R."/>
            <person name="Kristiansen K."/>
            <person name="Wong G.K.-S."/>
        </authorList>
    </citation>
    <scope>NUCLEOTIDE SEQUENCE</scope>
</reference>
<name>A3AK53_ORYSJ</name>
<organism evidence="2">
    <name type="scientific">Oryza sativa subsp. japonica</name>
    <name type="common">Rice</name>
    <dbReference type="NCBI Taxonomy" id="39947"/>
    <lineage>
        <taxon>Eukaryota</taxon>
        <taxon>Viridiplantae</taxon>
        <taxon>Streptophyta</taxon>
        <taxon>Embryophyta</taxon>
        <taxon>Tracheophyta</taxon>
        <taxon>Spermatophyta</taxon>
        <taxon>Magnoliopsida</taxon>
        <taxon>Liliopsida</taxon>
        <taxon>Poales</taxon>
        <taxon>Poaceae</taxon>
        <taxon>BOP clade</taxon>
        <taxon>Oryzoideae</taxon>
        <taxon>Oryzeae</taxon>
        <taxon>Oryzinae</taxon>
        <taxon>Oryza</taxon>
        <taxon>Oryza sativa</taxon>
    </lineage>
</organism>
<dbReference type="AlphaFoldDB" id="A3AK53"/>
<proteinExistence type="predicted"/>
<evidence type="ECO:0000256" key="1">
    <source>
        <dbReference type="SAM" id="MobiDB-lite"/>
    </source>
</evidence>
<evidence type="ECO:0000313" key="2">
    <source>
        <dbReference type="EMBL" id="EAZ27692.1"/>
    </source>
</evidence>
<reference evidence="2" key="1">
    <citation type="journal article" date="2005" name="PLoS Biol.">
        <title>The genomes of Oryza sativa: a history of duplications.</title>
        <authorList>
            <person name="Yu J."/>
            <person name="Wang J."/>
            <person name="Lin W."/>
            <person name="Li S."/>
            <person name="Li H."/>
            <person name="Zhou J."/>
            <person name="Ni P."/>
            <person name="Dong W."/>
            <person name="Hu S."/>
            <person name="Zeng C."/>
            <person name="Zhang J."/>
            <person name="Zhang Y."/>
            <person name="Li R."/>
            <person name="Xu Z."/>
            <person name="Li S."/>
            <person name="Li X."/>
            <person name="Zheng H."/>
            <person name="Cong L."/>
            <person name="Lin L."/>
            <person name="Yin J."/>
            <person name="Geng J."/>
            <person name="Li G."/>
            <person name="Shi J."/>
            <person name="Liu J."/>
            <person name="Lv H."/>
            <person name="Li J."/>
            <person name="Wang J."/>
            <person name="Deng Y."/>
            <person name="Ran L."/>
            <person name="Shi X."/>
            <person name="Wang X."/>
            <person name="Wu Q."/>
            <person name="Li C."/>
            <person name="Ren X."/>
            <person name="Wang J."/>
            <person name="Wang X."/>
            <person name="Li D."/>
            <person name="Liu D."/>
            <person name="Zhang X."/>
            <person name="Ji Z."/>
            <person name="Zhao W."/>
            <person name="Sun Y."/>
            <person name="Zhang Z."/>
            <person name="Bao J."/>
            <person name="Han Y."/>
            <person name="Dong L."/>
            <person name="Ji J."/>
            <person name="Chen P."/>
            <person name="Wu S."/>
            <person name="Liu J."/>
            <person name="Xiao Y."/>
            <person name="Bu D."/>
            <person name="Tan J."/>
            <person name="Yang L."/>
            <person name="Ye C."/>
            <person name="Zhang J."/>
            <person name="Xu J."/>
            <person name="Zhou Y."/>
            <person name="Yu Y."/>
            <person name="Zhang B."/>
            <person name="Zhuang S."/>
            <person name="Wei H."/>
            <person name="Liu B."/>
            <person name="Lei M."/>
            <person name="Yu H."/>
            <person name="Li Y."/>
            <person name="Xu H."/>
            <person name="Wei S."/>
            <person name="He X."/>
            <person name="Fang L."/>
            <person name="Zhang Z."/>
            <person name="Zhang Y."/>
            <person name="Huang X."/>
            <person name="Su Z."/>
            <person name="Tong W."/>
            <person name="Li J."/>
            <person name="Tong Z."/>
            <person name="Li S."/>
            <person name="Ye J."/>
            <person name="Wang L."/>
            <person name="Fang L."/>
            <person name="Lei T."/>
            <person name="Chen C."/>
            <person name="Chen H."/>
            <person name="Xu Z."/>
            <person name="Li H."/>
            <person name="Huang H."/>
            <person name="Zhang F."/>
            <person name="Xu H."/>
            <person name="Li N."/>
            <person name="Zhao C."/>
            <person name="Li S."/>
            <person name="Dong L."/>
            <person name="Huang Y."/>
            <person name="Li L."/>
            <person name="Xi Y."/>
            <person name="Qi Q."/>
            <person name="Li W."/>
            <person name="Zhang B."/>
            <person name="Hu W."/>
            <person name="Zhang Y."/>
            <person name="Tian X."/>
            <person name="Jiao Y."/>
            <person name="Liang X."/>
            <person name="Jin J."/>
            <person name="Gao L."/>
            <person name="Zheng W."/>
            <person name="Hao B."/>
            <person name="Liu S."/>
            <person name="Wang W."/>
            <person name="Yuan L."/>
            <person name="Cao M."/>
            <person name="McDermott J."/>
            <person name="Samudrala R."/>
            <person name="Wang J."/>
            <person name="Wong G.K."/>
            <person name="Yang H."/>
        </authorList>
    </citation>
    <scope>NUCLEOTIDE SEQUENCE [LARGE SCALE GENOMIC DNA]</scope>
</reference>
<dbReference type="EMBL" id="CM000140">
    <property type="protein sequence ID" value="EAZ27692.1"/>
    <property type="molecule type" value="Genomic_DNA"/>
</dbReference>
<gene>
    <name evidence="2" type="ORF">OsJ_11640</name>
</gene>
<protein>
    <submittedName>
        <fullName evidence="2">Uncharacterized protein</fullName>
    </submittedName>
</protein>
<sequence length="162" mass="16475">MAGGEEEERRNIASRRTNRGGARTGEQGCGWRSRPAARRRSGAILRAGGRTEEEHGRASRGAVGGAGRRRAGRGRGSASTALPTTRSSVAVAEPPRSPSLSPTGHRRPVPAVTEPSPPTAVVAVAEPTAAAIAEPAAVAVDVAEPAAATVAVVEPTGVYRCS</sequence>
<feature type="region of interest" description="Disordered" evidence="1">
    <location>
        <begin position="1"/>
        <end position="116"/>
    </location>
</feature>
<accession>A3AK53</accession>